<name>A0ABS5J6S1_9BACT</name>
<dbReference type="Proteomes" id="UP000676386">
    <property type="component" value="Unassembled WGS sequence"/>
</dbReference>
<evidence type="ECO:0000259" key="1">
    <source>
        <dbReference type="Pfam" id="PF00535"/>
    </source>
</evidence>
<dbReference type="InterPro" id="IPR001173">
    <property type="entry name" value="Glyco_trans_2-like"/>
</dbReference>
<dbReference type="EMBL" id="JAGTXB010000018">
    <property type="protein sequence ID" value="MBS0030920.1"/>
    <property type="molecule type" value="Genomic_DNA"/>
</dbReference>
<dbReference type="PANTHER" id="PTHR22916">
    <property type="entry name" value="GLYCOSYLTRANSFERASE"/>
    <property type="match status" value="1"/>
</dbReference>
<sequence length="244" mass="27925">MNDRSGEVLVSIVIATYNAALHLEACLQSVSAQTAAGIEVVLVDGGSTDHTLEIMKASGLPLLQWVSEPDKGIYDALNKGVRMARGKYVYFLGADDRLLPGFSDLLAQAKDDHTVYYGDSEGYSDKGEVPYILMKGSFSQYRLAKLCMNHQSIIYPKTVFEKYTYNLRYKVFADWALNLLLWGDHSFRKQHYPVSIVLYNLSGFSFDTRDPLFEQDRLQLIRKGMGWWMYMRIRLKDFKKKMAK</sequence>
<evidence type="ECO:0000313" key="3">
    <source>
        <dbReference type="Proteomes" id="UP000676386"/>
    </source>
</evidence>
<dbReference type="PANTHER" id="PTHR22916:SF3">
    <property type="entry name" value="UDP-GLCNAC:BETAGAL BETA-1,3-N-ACETYLGLUCOSAMINYLTRANSFERASE-LIKE PROTEIN 1"/>
    <property type="match status" value="1"/>
</dbReference>
<dbReference type="Pfam" id="PF00535">
    <property type="entry name" value="Glycos_transf_2"/>
    <property type="match status" value="1"/>
</dbReference>
<dbReference type="InterPro" id="IPR029044">
    <property type="entry name" value="Nucleotide-diphossugar_trans"/>
</dbReference>
<comment type="caution">
    <text evidence="2">The sequence shown here is derived from an EMBL/GenBank/DDBJ whole genome shotgun (WGS) entry which is preliminary data.</text>
</comment>
<feature type="domain" description="Glycosyltransferase 2-like" evidence="1">
    <location>
        <begin position="11"/>
        <end position="128"/>
    </location>
</feature>
<proteinExistence type="predicted"/>
<organism evidence="2 3">
    <name type="scientific">Chitinophaga hostae</name>
    <dbReference type="NCBI Taxonomy" id="2831022"/>
    <lineage>
        <taxon>Bacteria</taxon>
        <taxon>Pseudomonadati</taxon>
        <taxon>Bacteroidota</taxon>
        <taxon>Chitinophagia</taxon>
        <taxon>Chitinophagales</taxon>
        <taxon>Chitinophagaceae</taxon>
        <taxon>Chitinophaga</taxon>
    </lineage>
</organism>
<keyword evidence="3" id="KW-1185">Reference proteome</keyword>
<dbReference type="SUPFAM" id="SSF53448">
    <property type="entry name" value="Nucleotide-diphospho-sugar transferases"/>
    <property type="match status" value="1"/>
</dbReference>
<evidence type="ECO:0000313" key="2">
    <source>
        <dbReference type="EMBL" id="MBS0030920.1"/>
    </source>
</evidence>
<gene>
    <name evidence="2" type="ORF">KE626_26580</name>
</gene>
<dbReference type="Gene3D" id="3.90.550.10">
    <property type="entry name" value="Spore Coat Polysaccharide Biosynthesis Protein SpsA, Chain A"/>
    <property type="match status" value="1"/>
</dbReference>
<dbReference type="RefSeq" id="WP_211976059.1">
    <property type="nucleotide sequence ID" value="NZ_CBFHAM010000025.1"/>
</dbReference>
<protein>
    <submittedName>
        <fullName evidence="2">Glycosyltransferase</fullName>
    </submittedName>
</protein>
<dbReference type="CDD" id="cd06433">
    <property type="entry name" value="GT_2_WfgS_like"/>
    <property type="match status" value="1"/>
</dbReference>
<reference evidence="2 3" key="1">
    <citation type="submission" date="2021-04" db="EMBL/GenBank/DDBJ databases">
        <title>Chitinophaga sp. nov., isolated from the rhizosphere soil.</title>
        <authorList>
            <person name="He S."/>
        </authorList>
    </citation>
    <scope>NUCLEOTIDE SEQUENCE [LARGE SCALE GENOMIC DNA]</scope>
    <source>
        <strain evidence="2 3">2R12</strain>
    </source>
</reference>
<accession>A0ABS5J6S1</accession>